<sequence>MKKIGFEQDRTRDLKTGRPDHYVDTTHACVDDVSRSHCVQIIGFGLTFMLCFTPLNPNYNRCNFALFLVIPWPASVLNLSW</sequence>
<evidence type="ECO:0000313" key="1">
    <source>
        <dbReference type="EMBL" id="TKR94764.1"/>
    </source>
</evidence>
<dbReference type="EMBL" id="AZBU02000002">
    <property type="protein sequence ID" value="TKR94764.1"/>
    <property type="molecule type" value="Genomic_DNA"/>
</dbReference>
<accession>A0A4U5PFB0</accession>
<reference evidence="1 2" key="2">
    <citation type="journal article" date="2019" name="G3 (Bethesda)">
        <title>Hybrid Assembly of the Genome of the Entomopathogenic Nematode Steinernema carpocapsae Identifies the X-Chromosome.</title>
        <authorList>
            <person name="Serra L."/>
            <person name="Macchietto M."/>
            <person name="Macias-Munoz A."/>
            <person name="McGill C.J."/>
            <person name="Rodriguez I.M."/>
            <person name="Rodriguez B."/>
            <person name="Murad R."/>
            <person name="Mortazavi A."/>
        </authorList>
    </citation>
    <scope>NUCLEOTIDE SEQUENCE [LARGE SCALE GENOMIC DNA]</scope>
    <source>
        <strain evidence="1 2">ALL</strain>
    </source>
</reference>
<keyword evidence="2" id="KW-1185">Reference proteome</keyword>
<organism evidence="1 2">
    <name type="scientific">Steinernema carpocapsae</name>
    <name type="common">Entomopathogenic nematode</name>
    <dbReference type="NCBI Taxonomy" id="34508"/>
    <lineage>
        <taxon>Eukaryota</taxon>
        <taxon>Metazoa</taxon>
        <taxon>Ecdysozoa</taxon>
        <taxon>Nematoda</taxon>
        <taxon>Chromadorea</taxon>
        <taxon>Rhabditida</taxon>
        <taxon>Tylenchina</taxon>
        <taxon>Panagrolaimomorpha</taxon>
        <taxon>Strongyloidoidea</taxon>
        <taxon>Steinernematidae</taxon>
        <taxon>Steinernema</taxon>
    </lineage>
</organism>
<gene>
    <name evidence="1" type="ORF">L596_009014</name>
</gene>
<dbReference type="AlphaFoldDB" id="A0A4U5PFB0"/>
<protein>
    <submittedName>
        <fullName evidence="1">Uncharacterized protein</fullName>
    </submittedName>
</protein>
<evidence type="ECO:0000313" key="2">
    <source>
        <dbReference type="Proteomes" id="UP000298663"/>
    </source>
</evidence>
<name>A0A4U5PFB0_STECR</name>
<reference evidence="1 2" key="1">
    <citation type="journal article" date="2015" name="Genome Biol.">
        <title>Comparative genomics of Steinernema reveals deeply conserved gene regulatory networks.</title>
        <authorList>
            <person name="Dillman A.R."/>
            <person name="Macchietto M."/>
            <person name="Porter C.F."/>
            <person name="Rogers A."/>
            <person name="Williams B."/>
            <person name="Antoshechkin I."/>
            <person name="Lee M.M."/>
            <person name="Goodwin Z."/>
            <person name="Lu X."/>
            <person name="Lewis E.E."/>
            <person name="Goodrich-Blair H."/>
            <person name="Stock S.P."/>
            <person name="Adams B.J."/>
            <person name="Sternberg P.W."/>
            <person name="Mortazavi A."/>
        </authorList>
    </citation>
    <scope>NUCLEOTIDE SEQUENCE [LARGE SCALE GENOMIC DNA]</scope>
    <source>
        <strain evidence="1 2">ALL</strain>
    </source>
</reference>
<comment type="caution">
    <text evidence="1">The sequence shown here is derived from an EMBL/GenBank/DDBJ whole genome shotgun (WGS) entry which is preliminary data.</text>
</comment>
<proteinExistence type="predicted"/>
<dbReference type="Proteomes" id="UP000298663">
    <property type="component" value="Unassembled WGS sequence"/>
</dbReference>